<evidence type="ECO:0000256" key="6">
    <source>
        <dbReference type="SAM" id="MobiDB-lite"/>
    </source>
</evidence>
<evidence type="ECO:0000256" key="5">
    <source>
        <dbReference type="ARBA" id="ARBA00023242"/>
    </source>
</evidence>
<organism evidence="7 8">
    <name type="scientific">Pyronema omphalodes (strain CBS 100304)</name>
    <name type="common">Pyronema confluens</name>
    <dbReference type="NCBI Taxonomy" id="1076935"/>
    <lineage>
        <taxon>Eukaryota</taxon>
        <taxon>Fungi</taxon>
        <taxon>Dikarya</taxon>
        <taxon>Ascomycota</taxon>
        <taxon>Pezizomycotina</taxon>
        <taxon>Pezizomycetes</taxon>
        <taxon>Pezizales</taxon>
        <taxon>Pyronemataceae</taxon>
        <taxon>Pyronema</taxon>
    </lineage>
</organism>
<comment type="subcellular location">
    <subcellularLocation>
        <location evidence="2">Cytoplasm</location>
    </subcellularLocation>
    <subcellularLocation>
        <location evidence="1">Nucleus</location>
    </subcellularLocation>
</comment>
<protein>
    <submittedName>
        <fullName evidence="7">Similar to S-phase delaying protein 1 acc. no. Q10585</fullName>
    </submittedName>
</protein>
<dbReference type="GO" id="GO:1990846">
    <property type="term" value="F:ribonucleoside-diphosphate reductase inhibitor activity"/>
    <property type="evidence" value="ECO:0007669"/>
    <property type="project" value="TreeGrafter"/>
</dbReference>
<comment type="similarity">
    <text evidence="3">Belongs to the DIF1/spd1 family.</text>
</comment>
<dbReference type="AlphaFoldDB" id="U4KZS6"/>
<evidence type="ECO:0000256" key="4">
    <source>
        <dbReference type="ARBA" id="ARBA00022490"/>
    </source>
</evidence>
<sequence>MAPKPTPRKRQNIITADQAPITSFFKPAEKLRPELPEAIQSSLISVGMRVRKSVPEGYKSGSYAYNKHLPDVGGAPLTPPSESEMFSSQESNVSSLDASTTTTATANKKRALDYDDEKVAIDTIRPVQHAPASINQWARTVKAATKGALGGKKNRGFHQAVPRKDIKMTGAEDFEEADFLKPVDAMEK</sequence>
<evidence type="ECO:0000313" key="8">
    <source>
        <dbReference type="Proteomes" id="UP000018144"/>
    </source>
</evidence>
<dbReference type="PANTHER" id="PTHR28081">
    <property type="entry name" value="DAMAGE-REGULATED IMPORT FACILITATOR 1-RELATED"/>
    <property type="match status" value="1"/>
</dbReference>
<evidence type="ECO:0000256" key="2">
    <source>
        <dbReference type="ARBA" id="ARBA00004496"/>
    </source>
</evidence>
<accession>U4KZS6</accession>
<keyword evidence="8" id="KW-1185">Reference proteome</keyword>
<reference evidence="7 8" key="1">
    <citation type="journal article" date="2013" name="PLoS Genet.">
        <title>The genome and development-dependent transcriptomes of Pyronema confluens: a window into fungal evolution.</title>
        <authorList>
            <person name="Traeger S."/>
            <person name="Altegoer F."/>
            <person name="Freitag M."/>
            <person name="Gabaldon T."/>
            <person name="Kempken F."/>
            <person name="Kumar A."/>
            <person name="Marcet-Houben M."/>
            <person name="Poggeler S."/>
            <person name="Stajich J.E."/>
            <person name="Nowrousian M."/>
        </authorList>
    </citation>
    <scope>NUCLEOTIDE SEQUENCE [LARGE SCALE GENOMIC DNA]</scope>
    <source>
        <strain evidence="8">CBS 100304</strain>
        <tissue evidence="7">Vegetative mycelium</tissue>
    </source>
</reference>
<dbReference type="GO" id="GO:0005737">
    <property type="term" value="C:cytoplasm"/>
    <property type="evidence" value="ECO:0007669"/>
    <property type="project" value="UniProtKB-SubCell"/>
</dbReference>
<feature type="region of interest" description="Disordered" evidence="6">
    <location>
        <begin position="71"/>
        <end position="103"/>
    </location>
</feature>
<dbReference type="GO" id="GO:0005634">
    <property type="term" value="C:nucleus"/>
    <property type="evidence" value="ECO:0007669"/>
    <property type="project" value="UniProtKB-SubCell"/>
</dbReference>
<keyword evidence="4" id="KW-0963">Cytoplasm</keyword>
<evidence type="ECO:0000256" key="1">
    <source>
        <dbReference type="ARBA" id="ARBA00004123"/>
    </source>
</evidence>
<dbReference type="PANTHER" id="PTHR28081:SF1">
    <property type="entry name" value="DAMAGE-REGULATED IMPORT FACILITATOR 1"/>
    <property type="match status" value="1"/>
</dbReference>
<dbReference type="GO" id="GO:0008104">
    <property type="term" value="P:intracellular protein localization"/>
    <property type="evidence" value="ECO:0007669"/>
    <property type="project" value="TreeGrafter"/>
</dbReference>
<name>U4KZS6_PYROM</name>
<dbReference type="InterPro" id="IPR013900">
    <property type="entry name" value="RNR_inhibitor"/>
</dbReference>
<dbReference type="Pfam" id="PF08591">
    <property type="entry name" value="RNR_inhib"/>
    <property type="match status" value="1"/>
</dbReference>
<dbReference type="EMBL" id="HF935386">
    <property type="protein sequence ID" value="CCX08020.1"/>
    <property type="molecule type" value="Genomic_DNA"/>
</dbReference>
<feature type="compositionally biased region" description="Polar residues" evidence="6">
    <location>
        <begin position="80"/>
        <end position="99"/>
    </location>
</feature>
<evidence type="ECO:0000313" key="7">
    <source>
        <dbReference type="EMBL" id="CCX08020.1"/>
    </source>
</evidence>
<gene>
    <name evidence="7" type="ORF">PCON_07609</name>
</gene>
<keyword evidence="5" id="KW-0539">Nucleus</keyword>
<dbReference type="Proteomes" id="UP000018144">
    <property type="component" value="Unassembled WGS sequence"/>
</dbReference>
<proteinExistence type="inferred from homology"/>
<evidence type="ECO:0000256" key="3">
    <source>
        <dbReference type="ARBA" id="ARBA00005459"/>
    </source>
</evidence>
<dbReference type="OrthoDB" id="4072855at2759"/>